<keyword evidence="1" id="KW-0732">Signal</keyword>
<dbReference type="AlphaFoldDB" id="A0A6B0UKU8"/>
<evidence type="ECO:0000313" key="2">
    <source>
        <dbReference type="EMBL" id="MXU90088.1"/>
    </source>
</evidence>
<dbReference type="EMBL" id="GIFC01008005">
    <property type="protein sequence ID" value="MXU90088.1"/>
    <property type="molecule type" value="Transcribed_RNA"/>
</dbReference>
<evidence type="ECO:0000256" key="1">
    <source>
        <dbReference type="SAM" id="SignalP"/>
    </source>
</evidence>
<name>A0A6B0UKU8_IXORI</name>
<sequence length="112" mass="11196">MLLVLVLLLLPLVCQVLLGAGVGPAPGLCPVHGRRLDSLGAPHGAHGAHHGPHLGAPTRVGRGSLGGCAVASLELLVPSHLPVLAAHGLVLLPLLQGNHASRSRSRGGGRGD</sequence>
<protein>
    <submittedName>
        <fullName evidence="2">Putative secreted protein</fullName>
    </submittedName>
</protein>
<feature type="signal peptide" evidence="1">
    <location>
        <begin position="1"/>
        <end position="19"/>
    </location>
</feature>
<proteinExistence type="predicted"/>
<reference evidence="2" key="1">
    <citation type="submission" date="2019-12" db="EMBL/GenBank/DDBJ databases">
        <title>An insight into the sialome of adult female Ixodes ricinus ticks feeding for 6 days.</title>
        <authorList>
            <person name="Perner J."/>
            <person name="Ribeiro J.M.C."/>
        </authorList>
    </citation>
    <scope>NUCLEOTIDE SEQUENCE</scope>
    <source>
        <strain evidence="2">Semi-engorged</strain>
        <tissue evidence="2">Salivary glands</tissue>
    </source>
</reference>
<organism evidence="2">
    <name type="scientific">Ixodes ricinus</name>
    <name type="common">Common tick</name>
    <name type="synonym">Acarus ricinus</name>
    <dbReference type="NCBI Taxonomy" id="34613"/>
    <lineage>
        <taxon>Eukaryota</taxon>
        <taxon>Metazoa</taxon>
        <taxon>Ecdysozoa</taxon>
        <taxon>Arthropoda</taxon>
        <taxon>Chelicerata</taxon>
        <taxon>Arachnida</taxon>
        <taxon>Acari</taxon>
        <taxon>Parasitiformes</taxon>
        <taxon>Ixodida</taxon>
        <taxon>Ixodoidea</taxon>
        <taxon>Ixodidae</taxon>
        <taxon>Ixodinae</taxon>
        <taxon>Ixodes</taxon>
    </lineage>
</organism>
<feature type="chain" id="PRO_5025504538" evidence="1">
    <location>
        <begin position="20"/>
        <end position="112"/>
    </location>
</feature>
<accession>A0A6B0UKU8</accession>